<dbReference type="GO" id="GO:0000455">
    <property type="term" value="P:enzyme-directed rRNA pseudouridine synthesis"/>
    <property type="evidence" value="ECO:0007669"/>
    <property type="project" value="TreeGrafter"/>
</dbReference>
<evidence type="ECO:0000256" key="1">
    <source>
        <dbReference type="ARBA" id="ARBA00010876"/>
    </source>
</evidence>
<name>A0A5B7YI51_9ALTE</name>
<dbReference type="EMBL" id="CP039852">
    <property type="protein sequence ID" value="QCZ94169.1"/>
    <property type="molecule type" value="Genomic_DNA"/>
</dbReference>
<dbReference type="Proteomes" id="UP000304912">
    <property type="component" value="Chromosome"/>
</dbReference>
<dbReference type="CDD" id="cd02869">
    <property type="entry name" value="PseudoU_synth_RluA_like"/>
    <property type="match status" value="1"/>
</dbReference>
<dbReference type="InterPro" id="IPR006224">
    <property type="entry name" value="PsdUridine_synth_RluA-like_CS"/>
</dbReference>
<dbReference type="AlphaFoldDB" id="A0A5B7YI51"/>
<dbReference type="RefSeq" id="WP_139756910.1">
    <property type="nucleotide sequence ID" value="NZ_CP039852.1"/>
</dbReference>
<accession>A0A5B7YI51</accession>
<dbReference type="OrthoDB" id="9807829at2"/>
<dbReference type="PANTHER" id="PTHR21600:SF87">
    <property type="entry name" value="RNA PSEUDOURIDYLATE SYNTHASE DOMAIN-CONTAINING PROTEIN 1"/>
    <property type="match status" value="1"/>
</dbReference>
<reference evidence="3 4" key="1">
    <citation type="submission" date="2019-04" db="EMBL/GenBank/DDBJ databases">
        <title>Salinimonas iocasae sp. nov., a halophilic bacterium isolated from the outer tube casing of tubeworms in Okinawa Trough.</title>
        <authorList>
            <person name="Zhang H."/>
            <person name="Wang H."/>
            <person name="Li C."/>
        </authorList>
    </citation>
    <scope>NUCLEOTIDE SEQUENCE [LARGE SCALE GENOMIC DNA]</scope>
    <source>
        <strain evidence="3 4">KX18D6</strain>
    </source>
</reference>
<gene>
    <name evidence="3" type="ORF">FBQ74_12115</name>
</gene>
<dbReference type="PROSITE" id="PS01129">
    <property type="entry name" value="PSI_RLU"/>
    <property type="match status" value="1"/>
</dbReference>
<dbReference type="GO" id="GO:0140098">
    <property type="term" value="F:catalytic activity, acting on RNA"/>
    <property type="evidence" value="ECO:0007669"/>
    <property type="project" value="UniProtKB-ARBA"/>
</dbReference>
<keyword evidence="4" id="KW-1185">Reference proteome</keyword>
<sequence length="231" mass="25391">MPDIPILFTHPDFYIVAKPAGVTMHDAQFGIVTLLRNQLQETELFLCHRLDDGTSGCLILARNSSAAAALSELFATRTIQKFYVAAAYGKPKKKQGTIKGDMINRRRGQHILTKTLENPAITQFFSQSVSPGLRGYIVRPLTGKTHQIRVALKSVGAPILGDTLYGKDDADRLYLHALRICFTYQGTAFSVSCPVNAGQAFLSPAGQHWLGTLSEPEHLPWPEIKGKDSVN</sequence>
<feature type="domain" description="Pseudouridine synthase RsuA/RluA-like" evidence="2">
    <location>
        <begin position="12"/>
        <end position="153"/>
    </location>
</feature>
<dbReference type="NCBIfam" id="TIGR01621">
    <property type="entry name" value="RluA-like"/>
    <property type="match status" value="1"/>
</dbReference>
<dbReference type="InterPro" id="IPR006145">
    <property type="entry name" value="PsdUridine_synth_RsuA/RluA"/>
</dbReference>
<evidence type="ECO:0000313" key="4">
    <source>
        <dbReference type="Proteomes" id="UP000304912"/>
    </source>
</evidence>
<dbReference type="InterPro" id="IPR020103">
    <property type="entry name" value="PsdUridine_synth_cat_dom_sf"/>
</dbReference>
<dbReference type="InterPro" id="IPR006508">
    <property type="entry name" value="PsdUridine_synth_RluA-like"/>
</dbReference>
<comment type="similarity">
    <text evidence="1">Belongs to the pseudouridine synthase RluA family.</text>
</comment>
<dbReference type="InterPro" id="IPR050188">
    <property type="entry name" value="RluA_PseudoU_synthase"/>
</dbReference>
<dbReference type="KEGG" id="salk:FBQ74_12115"/>
<evidence type="ECO:0000259" key="2">
    <source>
        <dbReference type="Pfam" id="PF00849"/>
    </source>
</evidence>
<dbReference type="Pfam" id="PF00849">
    <property type="entry name" value="PseudoU_synth_2"/>
    <property type="match status" value="1"/>
</dbReference>
<dbReference type="GO" id="GO:0009982">
    <property type="term" value="F:pseudouridine synthase activity"/>
    <property type="evidence" value="ECO:0007669"/>
    <property type="project" value="InterPro"/>
</dbReference>
<dbReference type="PANTHER" id="PTHR21600">
    <property type="entry name" value="MITOCHONDRIAL RNA PSEUDOURIDINE SYNTHASE"/>
    <property type="match status" value="1"/>
</dbReference>
<dbReference type="SUPFAM" id="SSF55120">
    <property type="entry name" value="Pseudouridine synthase"/>
    <property type="match status" value="1"/>
</dbReference>
<proteinExistence type="inferred from homology"/>
<organism evidence="3 4">
    <name type="scientific">Salinimonas iocasae</name>
    <dbReference type="NCBI Taxonomy" id="2572577"/>
    <lineage>
        <taxon>Bacteria</taxon>
        <taxon>Pseudomonadati</taxon>
        <taxon>Pseudomonadota</taxon>
        <taxon>Gammaproteobacteria</taxon>
        <taxon>Alteromonadales</taxon>
        <taxon>Alteromonadaceae</taxon>
        <taxon>Alteromonas/Salinimonas group</taxon>
        <taxon>Salinimonas</taxon>
    </lineage>
</organism>
<dbReference type="GO" id="GO:0003723">
    <property type="term" value="F:RNA binding"/>
    <property type="evidence" value="ECO:0007669"/>
    <property type="project" value="InterPro"/>
</dbReference>
<evidence type="ECO:0000313" key="3">
    <source>
        <dbReference type="EMBL" id="QCZ94169.1"/>
    </source>
</evidence>
<protein>
    <submittedName>
        <fullName evidence="3">TIGR01621 family pseudouridine synthase</fullName>
    </submittedName>
</protein>
<dbReference type="Gene3D" id="3.30.2350.10">
    <property type="entry name" value="Pseudouridine synthase"/>
    <property type="match status" value="1"/>
</dbReference>